<organism evidence="1 2">
    <name type="scientific">Amycolatopsis speibonae</name>
    <dbReference type="NCBI Taxonomy" id="1450224"/>
    <lineage>
        <taxon>Bacteria</taxon>
        <taxon>Bacillati</taxon>
        <taxon>Actinomycetota</taxon>
        <taxon>Actinomycetes</taxon>
        <taxon>Pseudonocardiales</taxon>
        <taxon>Pseudonocardiaceae</taxon>
        <taxon>Amycolatopsis</taxon>
    </lineage>
</organism>
<dbReference type="RefSeq" id="WP_378245992.1">
    <property type="nucleotide sequence ID" value="NZ_JBHRWK010000094.1"/>
</dbReference>
<sequence>MASSIAIGLGLVVAVGTALSLRASVRVLRRAGARIDTILSEELDDRPPPYP</sequence>
<dbReference type="EMBL" id="JBHRWK010000094">
    <property type="protein sequence ID" value="MFC3455495.1"/>
    <property type="molecule type" value="Genomic_DNA"/>
</dbReference>
<evidence type="ECO:0000313" key="1">
    <source>
        <dbReference type="EMBL" id="MFC3455495.1"/>
    </source>
</evidence>
<name>A0ABV7P8N3_9PSEU</name>
<protein>
    <submittedName>
        <fullName evidence="1">Uncharacterized protein</fullName>
    </submittedName>
</protein>
<keyword evidence="2" id="KW-1185">Reference proteome</keyword>
<comment type="caution">
    <text evidence="1">The sequence shown here is derived from an EMBL/GenBank/DDBJ whole genome shotgun (WGS) entry which is preliminary data.</text>
</comment>
<accession>A0ABV7P8N3</accession>
<gene>
    <name evidence="1" type="ORF">ACFOSH_39195</name>
</gene>
<proteinExistence type="predicted"/>
<dbReference type="Proteomes" id="UP001595645">
    <property type="component" value="Unassembled WGS sequence"/>
</dbReference>
<reference evidence="2" key="1">
    <citation type="journal article" date="2019" name="Int. J. Syst. Evol. Microbiol.">
        <title>The Global Catalogue of Microorganisms (GCM) 10K type strain sequencing project: providing services to taxonomists for standard genome sequencing and annotation.</title>
        <authorList>
            <consortium name="The Broad Institute Genomics Platform"/>
            <consortium name="The Broad Institute Genome Sequencing Center for Infectious Disease"/>
            <person name="Wu L."/>
            <person name="Ma J."/>
        </authorList>
    </citation>
    <scope>NUCLEOTIDE SEQUENCE [LARGE SCALE GENOMIC DNA]</scope>
    <source>
        <strain evidence="2">CGMCC 4.7676</strain>
    </source>
</reference>
<evidence type="ECO:0000313" key="2">
    <source>
        <dbReference type="Proteomes" id="UP001595645"/>
    </source>
</evidence>